<accession>A0A2B7ZAX6</accession>
<feature type="domain" description="Bacteriophage T5 Orf172 DNA-binding" evidence="2">
    <location>
        <begin position="481"/>
        <end position="575"/>
    </location>
</feature>
<dbReference type="STRING" id="73230.A0A2B7ZAX6"/>
<dbReference type="Proteomes" id="UP000226031">
    <property type="component" value="Unassembled WGS sequence"/>
</dbReference>
<feature type="compositionally biased region" description="Polar residues" evidence="1">
    <location>
        <begin position="399"/>
        <end position="416"/>
    </location>
</feature>
<name>A0A2B7ZAX6_9EURO</name>
<evidence type="ECO:0000256" key="1">
    <source>
        <dbReference type="SAM" id="MobiDB-lite"/>
    </source>
</evidence>
<dbReference type="PANTHER" id="PTHR28094:SF1">
    <property type="entry name" value="MEIOTICALLY UP-REGULATED GENE 113 PROTEIN"/>
    <property type="match status" value="1"/>
</dbReference>
<evidence type="ECO:0000313" key="3">
    <source>
        <dbReference type="EMBL" id="PGH31126.1"/>
    </source>
</evidence>
<dbReference type="AlphaFoldDB" id="A0A2B7ZAX6"/>
<evidence type="ECO:0000259" key="2">
    <source>
        <dbReference type="SMART" id="SM00974"/>
    </source>
</evidence>
<dbReference type="SMART" id="SM00974">
    <property type="entry name" value="T5orf172"/>
    <property type="match status" value="1"/>
</dbReference>
<protein>
    <recommendedName>
        <fullName evidence="2">Bacteriophage T5 Orf172 DNA-binding domain-containing protein</fullName>
    </recommendedName>
</protein>
<dbReference type="EMBL" id="PDND01000140">
    <property type="protein sequence ID" value="PGH31126.1"/>
    <property type="molecule type" value="Genomic_DNA"/>
</dbReference>
<dbReference type="VEuPathDB" id="FungiDB:EMCG_00826"/>
<sequence>MATGNAVTQAEPQTPTKAEFRPILHGDITFSSKENTLLKTPERGEGSIFSQQDSVSTDVTSDYGWDSPTPEQSVTLQNDLLASPTPKTPLRDKKKELMRLIRESLTTGNGRPQGLILRRARSAGCLTLQLKIPFSDLEEQGGCFAPPQSLNLLLQDKNLEPEKLDNRRPQGFILRKVKSADCLSTRQKTLKRKFSVHASVSKNELRWTEIFLQMRESSMNLGARNLKRPRRNVQEFSTSEREELKSRDSPILKSDCIDTNFRTKGWGSQPQASDPGITASSAGSTIVPPAPNALSDANPISELLAKIIPSDIDRRLTEDRERCVAVVYKDDNKRCSWRHKGDIQELYASLKMLKTVQFPDNLQWIEQFIGSSRCTQHKKVATKQLNKWHSDFGKLLHTQSTKSSTLKPGSISATGKSETKGGPLEAISRPIPQLKVFTPYPCPGKHAGKPMSQLLEEKIKEPFKIPKKGDGKGLIYIYWQPGNFGHLKIGQAKNINVRLRAWERKCGIKLEVYFPQNADKEDMLHVEHIRRVESLVQLELRDQRKEELYCLSCGKKHIEWFEVSRVVAVEIVRKWMRWMRQGQYEEILAGPKREMMGYKNNGMAGTLADVCQPHRELTASTKPKNAANKHPVETFHWL</sequence>
<gene>
    <name evidence="3" type="ORF">GX50_06103</name>
</gene>
<organism evidence="3 4">
    <name type="scientific">[Emmonsia] crescens</name>
    <dbReference type="NCBI Taxonomy" id="73230"/>
    <lineage>
        <taxon>Eukaryota</taxon>
        <taxon>Fungi</taxon>
        <taxon>Dikarya</taxon>
        <taxon>Ascomycota</taxon>
        <taxon>Pezizomycotina</taxon>
        <taxon>Eurotiomycetes</taxon>
        <taxon>Eurotiomycetidae</taxon>
        <taxon>Onygenales</taxon>
        <taxon>Ajellomycetaceae</taxon>
        <taxon>Emergomyces</taxon>
    </lineage>
</organism>
<evidence type="ECO:0000313" key="4">
    <source>
        <dbReference type="Proteomes" id="UP000226031"/>
    </source>
</evidence>
<proteinExistence type="predicted"/>
<dbReference type="Pfam" id="PF10544">
    <property type="entry name" value="T5orf172"/>
    <property type="match status" value="1"/>
</dbReference>
<reference evidence="3 4" key="1">
    <citation type="submission" date="2017-10" db="EMBL/GenBank/DDBJ databases">
        <title>Comparative genomics in systemic dimorphic fungi from Ajellomycetaceae.</title>
        <authorList>
            <person name="Munoz J.F."/>
            <person name="Mcewen J.G."/>
            <person name="Clay O.K."/>
            <person name="Cuomo C.A."/>
        </authorList>
    </citation>
    <scope>NUCLEOTIDE SEQUENCE [LARGE SCALE GENOMIC DNA]</scope>
    <source>
        <strain evidence="3 4">UAMH4076</strain>
    </source>
</reference>
<dbReference type="PANTHER" id="PTHR28094">
    <property type="entry name" value="MEIOTICALLY UP-REGULATED GENE 113 PROTEIN"/>
    <property type="match status" value="1"/>
</dbReference>
<feature type="compositionally biased region" description="Polar residues" evidence="1">
    <location>
        <begin position="263"/>
        <end position="284"/>
    </location>
</feature>
<comment type="caution">
    <text evidence="3">The sequence shown here is derived from an EMBL/GenBank/DDBJ whole genome shotgun (WGS) entry which is preliminary data.</text>
</comment>
<feature type="compositionally biased region" description="Polar residues" evidence="1">
    <location>
        <begin position="48"/>
        <end position="60"/>
    </location>
</feature>
<dbReference type="InterPro" id="IPR053006">
    <property type="entry name" value="Meiosis_regulatory"/>
</dbReference>
<feature type="region of interest" description="Disordered" evidence="1">
    <location>
        <begin position="263"/>
        <end position="292"/>
    </location>
</feature>
<dbReference type="InterPro" id="IPR018306">
    <property type="entry name" value="Phage_T5_Orf172_DNA-bd"/>
</dbReference>
<feature type="region of interest" description="Disordered" evidence="1">
    <location>
        <begin position="41"/>
        <end position="74"/>
    </location>
</feature>
<keyword evidence="4" id="KW-1185">Reference proteome</keyword>
<feature type="region of interest" description="Disordered" evidence="1">
    <location>
        <begin position="399"/>
        <end position="425"/>
    </location>
</feature>